<gene>
    <name evidence="2" type="ORF">F503_06323</name>
</gene>
<dbReference type="eggNOG" id="ENOG502SY0D">
    <property type="taxonomic scope" value="Eukaryota"/>
</dbReference>
<sequence length="329" mass="37335">MATAASTVQQLISMHPTNPVNDTNMQSESKKNWTHLYPPITTLRVHTYVQADGSVIADFDSALLPYDTDEDLRLGEEAFPPNDRSYRLYSEADGITWFTSEIDSVVLAAFKRFPGVIHQSHHPPKLGSGSSAKVADTAYVVNFDGLVTSLAVGEFKRNLVHARQWQNNDLGPSQASFSRELRGYAHMYECPQVFCFDHQHLLMLQFRANSVDAIRHTNDVDCWVLPRENPGGTPFRYALYRLLVQGFRRFQGLHRTNVHLNGLAAETVDLFTGQPRWRINGTLTRQPFGYTRALDRNTGAFYWLDEHGNVLMDQQGNFIWDTTRLWGGA</sequence>
<name>S3BU55_OPHP1</name>
<accession>S3BU55</accession>
<feature type="region of interest" description="Disordered" evidence="1">
    <location>
        <begin position="1"/>
        <end position="27"/>
    </location>
</feature>
<protein>
    <submittedName>
        <fullName evidence="2">Uncharacterized protein</fullName>
    </submittedName>
</protein>
<dbReference type="OMA" id="QFRANSV"/>
<keyword evidence="3" id="KW-1185">Reference proteome</keyword>
<organism evidence="2 3">
    <name type="scientific">Ophiostoma piceae (strain UAMH 11346)</name>
    <name type="common">Sap stain fungus</name>
    <dbReference type="NCBI Taxonomy" id="1262450"/>
    <lineage>
        <taxon>Eukaryota</taxon>
        <taxon>Fungi</taxon>
        <taxon>Dikarya</taxon>
        <taxon>Ascomycota</taxon>
        <taxon>Pezizomycotina</taxon>
        <taxon>Sordariomycetes</taxon>
        <taxon>Sordariomycetidae</taxon>
        <taxon>Ophiostomatales</taxon>
        <taxon>Ophiostomataceae</taxon>
        <taxon>Ophiostoma</taxon>
    </lineage>
</organism>
<evidence type="ECO:0000256" key="1">
    <source>
        <dbReference type="SAM" id="MobiDB-lite"/>
    </source>
</evidence>
<dbReference type="Proteomes" id="UP000016923">
    <property type="component" value="Unassembled WGS sequence"/>
</dbReference>
<dbReference type="HOGENOM" id="CLU_049634_0_0_1"/>
<dbReference type="EMBL" id="KE148159">
    <property type="protein sequence ID" value="EPE04774.1"/>
    <property type="molecule type" value="Genomic_DNA"/>
</dbReference>
<reference evidence="2 3" key="1">
    <citation type="journal article" date="2013" name="BMC Genomics">
        <title>The genome and transcriptome of the pine saprophyte Ophiostoma piceae, and a comparison with the bark beetle-associated pine pathogen Grosmannia clavigera.</title>
        <authorList>
            <person name="Haridas S."/>
            <person name="Wang Y."/>
            <person name="Lim L."/>
            <person name="Massoumi Alamouti S."/>
            <person name="Jackman S."/>
            <person name="Docking R."/>
            <person name="Robertson G."/>
            <person name="Birol I."/>
            <person name="Bohlmann J."/>
            <person name="Breuil C."/>
        </authorList>
    </citation>
    <scope>NUCLEOTIDE SEQUENCE [LARGE SCALE GENOMIC DNA]</scope>
    <source>
        <strain evidence="2 3">UAMH 11346</strain>
    </source>
</reference>
<proteinExistence type="predicted"/>
<dbReference type="VEuPathDB" id="FungiDB:F503_06323"/>
<evidence type="ECO:0000313" key="2">
    <source>
        <dbReference type="EMBL" id="EPE04774.1"/>
    </source>
</evidence>
<evidence type="ECO:0000313" key="3">
    <source>
        <dbReference type="Proteomes" id="UP000016923"/>
    </source>
</evidence>
<dbReference type="AlphaFoldDB" id="S3BU55"/>
<dbReference type="OrthoDB" id="5237031at2759"/>